<dbReference type="Proteomes" id="UP000619838">
    <property type="component" value="Unassembled WGS sequence"/>
</dbReference>
<dbReference type="EMBL" id="JADGII010000002">
    <property type="protein sequence ID" value="MBF0635973.1"/>
    <property type="molecule type" value="Genomic_DNA"/>
</dbReference>
<dbReference type="SUPFAM" id="SSF56281">
    <property type="entry name" value="Metallo-hydrolase/oxidoreductase"/>
    <property type="match status" value="1"/>
</dbReference>
<evidence type="ECO:0000313" key="1">
    <source>
        <dbReference type="EMBL" id="MBF0635973.1"/>
    </source>
</evidence>
<dbReference type="PANTHER" id="PTHR43546:SF4">
    <property type="entry name" value="UPF0282 PROTEIN MJ1629"/>
    <property type="match status" value="1"/>
</dbReference>
<reference evidence="1 2" key="1">
    <citation type="journal article" date="2020" name="Microorganisms">
        <title>Simultaneous Genome Sequencing of Prosthecochloris ethylica and Desulfuromonas acetoxidans within a Syntrophic Mixture Reveals Unique Pili and Protein Interactions.</title>
        <authorList>
            <person name="Kyndt J.A."/>
            <person name="Van Beeumen J.J."/>
            <person name="Meyer T.E."/>
        </authorList>
    </citation>
    <scope>NUCLEOTIDE SEQUENCE [LARGE SCALE GENOMIC DNA]</scope>
    <source>
        <strain evidence="1 2">N3</strain>
    </source>
</reference>
<dbReference type="InterPro" id="IPR050114">
    <property type="entry name" value="UPF0173_UPF0282_UlaG_hydrolase"/>
</dbReference>
<keyword evidence="2" id="KW-1185">Reference proteome</keyword>
<evidence type="ECO:0000313" key="2">
    <source>
        <dbReference type="Proteomes" id="UP000619838"/>
    </source>
</evidence>
<accession>A0ABR9XPL4</accession>
<proteinExistence type="predicted"/>
<dbReference type="Gene3D" id="3.60.15.10">
    <property type="entry name" value="Ribonuclease Z/Hydroxyacylglutathione hydrolase-like"/>
    <property type="match status" value="1"/>
</dbReference>
<gene>
    <name evidence="1" type="ORF">INT08_02075</name>
</gene>
<dbReference type="RefSeq" id="WP_114606955.1">
    <property type="nucleotide sequence ID" value="NZ_JABVZQ010000004.1"/>
</dbReference>
<comment type="caution">
    <text evidence="1">The sequence shown here is derived from an EMBL/GenBank/DDBJ whole genome shotgun (WGS) entry which is preliminary data.</text>
</comment>
<protein>
    <recommendedName>
        <fullName evidence="3">Metallo-beta-lactamase domain-containing protein</fullName>
    </recommendedName>
</protein>
<organism evidence="1 2">
    <name type="scientific">Prosthecochloris ethylica</name>
    <dbReference type="NCBI Taxonomy" id="2743976"/>
    <lineage>
        <taxon>Bacteria</taxon>
        <taxon>Pseudomonadati</taxon>
        <taxon>Chlorobiota</taxon>
        <taxon>Chlorobiia</taxon>
        <taxon>Chlorobiales</taxon>
        <taxon>Chlorobiaceae</taxon>
        <taxon>Prosthecochloris</taxon>
    </lineage>
</organism>
<dbReference type="InterPro" id="IPR036866">
    <property type="entry name" value="RibonucZ/Hydroxyglut_hydro"/>
</dbReference>
<dbReference type="PANTHER" id="PTHR43546">
    <property type="entry name" value="UPF0173 METAL-DEPENDENT HYDROLASE MJ1163-RELATED"/>
    <property type="match status" value="1"/>
</dbReference>
<name>A0ABR9XPL4_9CHLB</name>
<dbReference type="PIRSF" id="PIRSF004944">
    <property type="entry name" value="UCP004944_hydrls"/>
    <property type="match status" value="1"/>
</dbReference>
<evidence type="ECO:0008006" key="3">
    <source>
        <dbReference type="Google" id="ProtNLM"/>
    </source>
</evidence>
<sequence length="306" mass="34656">MHIEIIGTESLGVRGMCCLVTSGERHILIDPGVSLGYRRHGLLPHPVQVMEGRRVRKRIQEALEYATDIVFSHYHGDHVPLNNANPYQLSFMELPATVPSARYWGAAPDDLSEKMMHRYQDLHELLGEQLHSGSGRSAGPLTFSPPVVHGDPIDHAGSVMMTRVELDGVVFAHGSDIQLLDERAIDILIDWEPDILFAAGPPLYLDRLHTGQLETARHNAWRLLNHVDTVILDHHLMRSCEGVSWLESLIQETGRTVYCGAAFLHRPKRLLEAEREELYRKYPVAEGWHENYARQVMLERAVQTAH</sequence>
<dbReference type="InterPro" id="IPR014426">
    <property type="entry name" value="UPF0282_hydrls"/>
</dbReference>